<dbReference type="Proteomes" id="UP000075424">
    <property type="component" value="Unassembled WGS sequence"/>
</dbReference>
<dbReference type="EMBL" id="LQYV01000035">
    <property type="protein sequence ID" value="KYD27982.1"/>
    <property type="molecule type" value="Genomic_DNA"/>
</dbReference>
<reference evidence="6 7" key="1">
    <citation type="submission" date="2016-01" db="EMBL/GenBank/DDBJ databases">
        <title>Draft Genome Sequences of Seven Thermophilic Sporeformers Isolated from Foods.</title>
        <authorList>
            <person name="Berendsen E.M."/>
            <person name="Wells-Bennik M.H."/>
            <person name="Krawcyk A.O."/>
            <person name="De Jong A."/>
            <person name="Holsappel S."/>
            <person name="Eijlander R.T."/>
            <person name="Kuipers O.P."/>
        </authorList>
    </citation>
    <scope>NUCLEOTIDE SEQUENCE [LARGE SCALE GENOMIC DNA]</scope>
    <source>
        <strain evidence="6 7">B4109</strain>
    </source>
</reference>
<accession>A0A150MUE7</accession>
<keyword evidence="5" id="KW-0521">NADP</keyword>
<dbReference type="InterPro" id="IPR029479">
    <property type="entry name" value="Nitroreductase"/>
</dbReference>
<dbReference type="PIRSF" id="PIRSF005426">
    <property type="entry name" value="Frp"/>
    <property type="match status" value="1"/>
</dbReference>
<dbReference type="InterPro" id="IPR000415">
    <property type="entry name" value="Nitroreductase-like"/>
</dbReference>
<dbReference type="Gene3D" id="3.40.109.10">
    <property type="entry name" value="NADH Oxidase"/>
    <property type="match status" value="1"/>
</dbReference>
<evidence type="ECO:0000256" key="5">
    <source>
        <dbReference type="PIRNR" id="PIRNR005426"/>
    </source>
</evidence>
<evidence type="ECO:0000256" key="1">
    <source>
        <dbReference type="ARBA" id="ARBA00008366"/>
    </source>
</evidence>
<keyword evidence="2 5" id="KW-0285">Flavoprotein</keyword>
<dbReference type="PANTHER" id="PTHR43425">
    <property type="entry name" value="OXYGEN-INSENSITIVE NADPH NITROREDUCTASE"/>
    <property type="match status" value="1"/>
</dbReference>
<proteinExistence type="inferred from homology"/>
<dbReference type="PATRIC" id="fig|1422.18.peg.2666"/>
<dbReference type="InterPro" id="IPR016446">
    <property type="entry name" value="Flavin_OxRdtase_Frp"/>
</dbReference>
<dbReference type="PANTHER" id="PTHR43425:SF3">
    <property type="entry name" value="NADPH-DEPENDENT OXIDOREDUCTASE"/>
    <property type="match status" value="1"/>
</dbReference>
<comment type="similarity">
    <text evidence="1 5">Belongs to the flavin oxidoreductase frp family.</text>
</comment>
<keyword evidence="3 5" id="KW-0288">FMN</keyword>
<name>A0A150MUE7_GEOSE</name>
<dbReference type="SUPFAM" id="SSF55469">
    <property type="entry name" value="FMN-dependent nitroreductase-like"/>
    <property type="match status" value="1"/>
</dbReference>
<gene>
    <name evidence="6" type="ORF">B4109_1449</name>
</gene>
<keyword evidence="4 5" id="KW-0560">Oxidoreductase</keyword>
<sequence>MEGKEPIRCMALSFLLSCSQKEAVGLFKEDIVMNQVIETILQHRSIRRFEDRPLTDEQIRTIVECAQAASTSSYVQAYSIIGVKDPEKKRKLAELAGNQSYVEHNGHFFVFCADFHRHELIGELEGKDVLPSLESTEKFMVALIDTALAAQNAAIAAESMGLGICYIGGLRNNLPEVCALLNVPKRVIPLFGLAVGYPAQTPDQKPRLPFEHVYHEDEYNQDRARFLEQLQRYNETVSAYYEQRTNGRRRDTWTGQMADMLSRQVRMYMKEFVEGKGFNLR</sequence>
<organism evidence="6 7">
    <name type="scientific">Geobacillus stearothermophilus</name>
    <name type="common">Bacillus stearothermophilus</name>
    <dbReference type="NCBI Taxonomy" id="1422"/>
    <lineage>
        <taxon>Bacteria</taxon>
        <taxon>Bacillati</taxon>
        <taxon>Bacillota</taxon>
        <taxon>Bacilli</taxon>
        <taxon>Bacillales</taxon>
        <taxon>Anoxybacillaceae</taxon>
        <taxon>Geobacillus</taxon>
    </lineage>
</organism>
<evidence type="ECO:0000256" key="4">
    <source>
        <dbReference type="ARBA" id="ARBA00023002"/>
    </source>
</evidence>
<dbReference type="GO" id="GO:0016491">
    <property type="term" value="F:oxidoreductase activity"/>
    <property type="evidence" value="ECO:0007669"/>
    <property type="project" value="UniProtKB-UniRule"/>
</dbReference>
<evidence type="ECO:0000313" key="6">
    <source>
        <dbReference type="EMBL" id="KYD27982.1"/>
    </source>
</evidence>
<dbReference type="AlphaFoldDB" id="A0A150MUE7"/>
<comment type="caution">
    <text evidence="6">The sequence shown here is derived from an EMBL/GenBank/DDBJ whole genome shotgun (WGS) entry which is preliminary data.</text>
</comment>
<dbReference type="CDD" id="cd02146">
    <property type="entry name" value="NfsA-like"/>
    <property type="match status" value="1"/>
</dbReference>
<evidence type="ECO:0000313" key="7">
    <source>
        <dbReference type="Proteomes" id="UP000075424"/>
    </source>
</evidence>
<protein>
    <submittedName>
        <fullName evidence="6">Uncharacterized protein</fullName>
    </submittedName>
</protein>
<dbReference type="NCBIfam" id="NF008033">
    <property type="entry name" value="PRK10765.1"/>
    <property type="match status" value="1"/>
</dbReference>
<dbReference type="Pfam" id="PF00881">
    <property type="entry name" value="Nitroreductase"/>
    <property type="match status" value="1"/>
</dbReference>
<evidence type="ECO:0000256" key="3">
    <source>
        <dbReference type="ARBA" id="ARBA00022643"/>
    </source>
</evidence>
<evidence type="ECO:0000256" key="2">
    <source>
        <dbReference type="ARBA" id="ARBA00022630"/>
    </source>
</evidence>